<dbReference type="Gene3D" id="3.30.470.20">
    <property type="entry name" value="ATP-grasp fold, B domain"/>
    <property type="match status" value="1"/>
</dbReference>
<name>A0ABW3BM18_9ACTN</name>
<dbReference type="SUPFAM" id="SSF56059">
    <property type="entry name" value="Glutathione synthetase ATP-binding domain-like"/>
    <property type="match status" value="1"/>
</dbReference>
<reference evidence="3" key="1">
    <citation type="journal article" date="2019" name="Int. J. Syst. Evol. Microbiol.">
        <title>The Global Catalogue of Microorganisms (GCM) 10K type strain sequencing project: providing services to taxonomists for standard genome sequencing and annotation.</title>
        <authorList>
            <consortium name="The Broad Institute Genomics Platform"/>
            <consortium name="The Broad Institute Genome Sequencing Center for Infectious Disease"/>
            <person name="Wu L."/>
            <person name="Ma J."/>
        </authorList>
    </citation>
    <scope>NUCLEOTIDE SEQUENCE [LARGE SCALE GENOMIC DNA]</scope>
    <source>
        <strain evidence="3">CCUG 63369</strain>
    </source>
</reference>
<feature type="non-terminal residue" evidence="2">
    <location>
        <position position="1"/>
    </location>
</feature>
<evidence type="ECO:0000313" key="3">
    <source>
        <dbReference type="Proteomes" id="UP001596956"/>
    </source>
</evidence>
<evidence type="ECO:0000259" key="1">
    <source>
        <dbReference type="Pfam" id="PF01326"/>
    </source>
</evidence>
<dbReference type="InterPro" id="IPR002192">
    <property type="entry name" value="PPDK_AMP/ATP-bd"/>
</dbReference>
<keyword evidence="3" id="KW-1185">Reference proteome</keyword>
<proteinExistence type="predicted"/>
<comment type="caution">
    <text evidence="2">The sequence shown here is derived from an EMBL/GenBank/DDBJ whole genome shotgun (WGS) entry which is preliminary data.</text>
</comment>
<accession>A0ABW3BM18</accession>
<sequence length="167" mass="18167">SRGQLEELRAAGERLQRGLGAPQDVEWAYDGDGVLWLLQSRPITALFPLPPESGRPGPRLYLEVGNIQGMVRPFTPVGMSLLGQAADRMFAAARLDGRVRDLFDMVGIGGRLFVDVTGLIRNRWIGPNLAESMEVYGPRVQAAVRRTAEDARFSADRGSAPLPVAAL</sequence>
<gene>
    <name evidence="2" type="ORF">ACFQZU_24415</name>
</gene>
<dbReference type="EMBL" id="JBHTHR010001671">
    <property type="protein sequence ID" value="MFD0804442.1"/>
    <property type="molecule type" value="Genomic_DNA"/>
</dbReference>
<protein>
    <submittedName>
        <fullName evidence="2">PEP/pyruvate-binding domain-containing protein</fullName>
    </submittedName>
</protein>
<feature type="domain" description="Pyruvate phosphate dikinase AMP/ATP-binding" evidence="1">
    <location>
        <begin position="4"/>
        <end position="45"/>
    </location>
</feature>
<evidence type="ECO:0000313" key="2">
    <source>
        <dbReference type="EMBL" id="MFD0804442.1"/>
    </source>
</evidence>
<organism evidence="2 3">
    <name type="scientific">Streptomonospora algeriensis</name>
    <dbReference type="NCBI Taxonomy" id="995084"/>
    <lineage>
        <taxon>Bacteria</taxon>
        <taxon>Bacillati</taxon>
        <taxon>Actinomycetota</taxon>
        <taxon>Actinomycetes</taxon>
        <taxon>Streptosporangiales</taxon>
        <taxon>Nocardiopsidaceae</taxon>
        <taxon>Streptomonospora</taxon>
    </lineage>
</organism>
<feature type="non-terminal residue" evidence="2">
    <location>
        <position position="167"/>
    </location>
</feature>
<dbReference type="Proteomes" id="UP001596956">
    <property type="component" value="Unassembled WGS sequence"/>
</dbReference>
<dbReference type="Pfam" id="PF01326">
    <property type="entry name" value="PPDK_N"/>
    <property type="match status" value="1"/>
</dbReference>